<dbReference type="AlphaFoldDB" id="A0A0C2IWC9"/>
<accession>A0A0C2IWC9</accession>
<dbReference type="EMBL" id="AWTV01000007">
    <property type="protein sequence ID" value="KIH91085.1"/>
    <property type="molecule type" value="Genomic_DNA"/>
</dbReference>
<dbReference type="VEuPathDB" id="FungiDB:SPBR_01926"/>
<dbReference type="PANTHER" id="PTHR21310:SF15">
    <property type="entry name" value="AMINOGLYCOSIDE PHOSPHOTRANSFERASE DOMAIN-CONTAINING PROTEIN"/>
    <property type="match status" value="1"/>
</dbReference>
<evidence type="ECO:0000313" key="2">
    <source>
        <dbReference type="EMBL" id="KIH91085.1"/>
    </source>
</evidence>
<sequence length="313" mass="35032">MSLSNTSSTVSVSLNWKEQEYDHTASVDNTMRQTDWPALCRLAASLRDDVPCVPLDHATNGLNNMARLLQFEDGVLWVARVALRRSAADMAKLRIGGPFDTATAFFAAWADNARFPRSPDNIVDLMRGAPDTQAKQIVRAVDTFVSRFRAIAPRLARRHDRNRDRGPFPLCHPDFLHSNIVVDDANFDVLGIIDWEGACTLPWELVRFPRFLNAMPRRFGPSDGYDVDGQPHDTDEQQRWRERRAYVQTVAALEAREAPERGPVDRSLSACLADEHAQNLSYAIDAFEGGKVGVYDQLLDDLEEALPPGGESL</sequence>
<dbReference type="Gene3D" id="3.90.1200.10">
    <property type="match status" value="1"/>
</dbReference>
<dbReference type="InterPro" id="IPR002575">
    <property type="entry name" value="Aminoglycoside_PTrfase"/>
</dbReference>
<dbReference type="Pfam" id="PF01636">
    <property type="entry name" value="APH"/>
    <property type="match status" value="1"/>
</dbReference>
<dbReference type="InterPro" id="IPR011009">
    <property type="entry name" value="Kinase-like_dom_sf"/>
</dbReference>
<reference evidence="2 3" key="1">
    <citation type="journal article" date="2014" name="BMC Genomics">
        <title>Comparative genomics of the major fungal agents of human and animal Sporotrichosis: Sporothrix schenckii and Sporothrix brasiliensis.</title>
        <authorList>
            <person name="Teixeira M.M."/>
            <person name="de Almeida L.G."/>
            <person name="Kubitschek-Barreira P."/>
            <person name="Alves F.L."/>
            <person name="Kioshima E.S."/>
            <person name="Abadio A.K."/>
            <person name="Fernandes L."/>
            <person name="Derengowski L.S."/>
            <person name="Ferreira K.S."/>
            <person name="Souza R.C."/>
            <person name="Ruiz J.C."/>
            <person name="de Andrade N.C."/>
            <person name="Paes H.C."/>
            <person name="Nicola A.M."/>
            <person name="Albuquerque P."/>
            <person name="Gerber A.L."/>
            <person name="Martins V.P."/>
            <person name="Peconick L.D."/>
            <person name="Neto A.V."/>
            <person name="Chaucanez C.B."/>
            <person name="Silva P.A."/>
            <person name="Cunha O.L."/>
            <person name="de Oliveira F.F."/>
            <person name="dos Santos T.C."/>
            <person name="Barros A.L."/>
            <person name="Soares M.A."/>
            <person name="de Oliveira L.M."/>
            <person name="Marini M.M."/>
            <person name="Villalobos-Duno H."/>
            <person name="Cunha M.M."/>
            <person name="de Hoog S."/>
            <person name="da Silveira J.F."/>
            <person name="Henrissat B."/>
            <person name="Nino-Vega G.A."/>
            <person name="Cisalpino P.S."/>
            <person name="Mora-Montes H.M."/>
            <person name="Almeida S.R."/>
            <person name="Stajich J.E."/>
            <person name="Lopes-Bezerra L.M."/>
            <person name="Vasconcelos A.T."/>
            <person name="Felipe M.S."/>
        </authorList>
    </citation>
    <scope>NUCLEOTIDE SEQUENCE [LARGE SCALE GENOMIC DNA]</scope>
    <source>
        <strain evidence="2 3">5110</strain>
    </source>
</reference>
<dbReference type="OrthoDB" id="4836165at2759"/>
<proteinExistence type="predicted"/>
<name>A0A0C2IWC9_9PEZI</name>
<organism evidence="2 3">
    <name type="scientific">Sporothrix brasiliensis 5110</name>
    <dbReference type="NCBI Taxonomy" id="1398154"/>
    <lineage>
        <taxon>Eukaryota</taxon>
        <taxon>Fungi</taxon>
        <taxon>Dikarya</taxon>
        <taxon>Ascomycota</taxon>
        <taxon>Pezizomycotina</taxon>
        <taxon>Sordariomycetes</taxon>
        <taxon>Sordariomycetidae</taxon>
        <taxon>Ophiostomatales</taxon>
        <taxon>Ophiostomataceae</taxon>
        <taxon>Sporothrix</taxon>
    </lineage>
</organism>
<dbReference type="PANTHER" id="PTHR21310">
    <property type="entry name" value="AMINOGLYCOSIDE PHOSPHOTRANSFERASE-RELATED-RELATED"/>
    <property type="match status" value="1"/>
</dbReference>
<dbReference type="SUPFAM" id="SSF56112">
    <property type="entry name" value="Protein kinase-like (PK-like)"/>
    <property type="match status" value="1"/>
</dbReference>
<comment type="caution">
    <text evidence="2">The sequence shown here is derived from an EMBL/GenBank/DDBJ whole genome shotgun (WGS) entry which is preliminary data.</text>
</comment>
<gene>
    <name evidence="2" type="ORF">SPBR_01926</name>
</gene>
<dbReference type="Proteomes" id="UP000031575">
    <property type="component" value="Unassembled WGS sequence"/>
</dbReference>
<evidence type="ECO:0000313" key="3">
    <source>
        <dbReference type="Proteomes" id="UP000031575"/>
    </source>
</evidence>
<dbReference type="InterPro" id="IPR051678">
    <property type="entry name" value="AGP_Transferase"/>
</dbReference>
<dbReference type="HOGENOM" id="CLU_038960_0_0_1"/>
<evidence type="ECO:0000259" key="1">
    <source>
        <dbReference type="Pfam" id="PF01636"/>
    </source>
</evidence>
<dbReference type="GeneID" id="63675157"/>
<keyword evidence="3" id="KW-1185">Reference proteome</keyword>
<feature type="domain" description="Aminoglycoside phosphotransferase" evidence="1">
    <location>
        <begin position="141"/>
        <end position="199"/>
    </location>
</feature>
<protein>
    <recommendedName>
        <fullName evidence="1">Aminoglycoside phosphotransferase domain-containing protein</fullName>
    </recommendedName>
</protein>
<dbReference type="RefSeq" id="XP_040619095.1">
    <property type="nucleotide sequence ID" value="XM_040760236.1"/>
</dbReference>